<keyword evidence="3" id="KW-1185">Reference proteome</keyword>
<feature type="compositionally biased region" description="Basic and acidic residues" evidence="1">
    <location>
        <begin position="44"/>
        <end position="53"/>
    </location>
</feature>
<dbReference type="EMBL" id="AVOT02020199">
    <property type="protein sequence ID" value="MBW0508217.1"/>
    <property type="molecule type" value="Genomic_DNA"/>
</dbReference>
<gene>
    <name evidence="2" type="ORF">O181_047932</name>
</gene>
<evidence type="ECO:0000313" key="2">
    <source>
        <dbReference type="EMBL" id="MBW0508217.1"/>
    </source>
</evidence>
<proteinExistence type="predicted"/>
<protein>
    <submittedName>
        <fullName evidence="2">Uncharacterized protein</fullName>
    </submittedName>
</protein>
<dbReference type="AlphaFoldDB" id="A0A9Q3DYU5"/>
<name>A0A9Q3DYU5_9BASI</name>
<feature type="compositionally biased region" description="Polar residues" evidence="1">
    <location>
        <begin position="29"/>
        <end position="43"/>
    </location>
</feature>
<sequence length="171" mass="19204">MKPQPQHNVMDNTYHQDEIKPDGMLLNKARSSSQYQDGDNTSYSKKEALKHLPEASSRPKLSETGGYDHMELSQPWQLPSWTPYGISVPYQSHGNLAISIITGQICPLIFSGLLWSFHSWGQPGPFTIIRTFQAIFCFWEISGICNFSKTNDAIRNSLDILTSSIPSKGIL</sequence>
<dbReference type="Proteomes" id="UP000765509">
    <property type="component" value="Unassembled WGS sequence"/>
</dbReference>
<comment type="caution">
    <text evidence="2">The sequence shown here is derived from an EMBL/GenBank/DDBJ whole genome shotgun (WGS) entry which is preliminary data.</text>
</comment>
<feature type="region of interest" description="Disordered" evidence="1">
    <location>
        <begin position="1"/>
        <end position="67"/>
    </location>
</feature>
<accession>A0A9Q3DYU5</accession>
<evidence type="ECO:0000256" key="1">
    <source>
        <dbReference type="SAM" id="MobiDB-lite"/>
    </source>
</evidence>
<feature type="compositionally biased region" description="Polar residues" evidence="1">
    <location>
        <begin position="1"/>
        <end position="13"/>
    </location>
</feature>
<reference evidence="2" key="1">
    <citation type="submission" date="2021-03" db="EMBL/GenBank/DDBJ databases">
        <title>Draft genome sequence of rust myrtle Austropuccinia psidii MF-1, a brazilian biotype.</title>
        <authorList>
            <person name="Quecine M.C."/>
            <person name="Pachon D.M.R."/>
            <person name="Bonatelli M.L."/>
            <person name="Correr F.H."/>
            <person name="Franceschini L.M."/>
            <person name="Leite T.F."/>
            <person name="Margarido G.R.A."/>
            <person name="Almeida C.A."/>
            <person name="Ferrarezi J.A."/>
            <person name="Labate C.A."/>
        </authorList>
    </citation>
    <scope>NUCLEOTIDE SEQUENCE</scope>
    <source>
        <strain evidence="2">MF-1</strain>
    </source>
</reference>
<evidence type="ECO:0000313" key="3">
    <source>
        <dbReference type="Proteomes" id="UP000765509"/>
    </source>
</evidence>
<organism evidence="2 3">
    <name type="scientific">Austropuccinia psidii MF-1</name>
    <dbReference type="NCBI Taxonomy" id="1389203"/>
    <lineage>
        <taxon>Eukaryota</taxon>
        <taxon>Fungi</taxon>
        <taxon>Dikarya</taxon>
        <taxon>Basidiomycota</taxon>
        <taxon>Pucciniomycotina</taxon>
        <taxon>Pucciniomycetes</taxon>
        <taxon>Pucciniales</taxon>
        <taxon>Sphaerophragmiaceae</taxon>
        <taxon>Austropuccinia</taxon>
    </lineage>
</organism>